<organism evidence="1 2">
    <name type="scientific">Candidatus Gottesmanbacteria bacterium RBG_16_38_7b</name>
    <dbReference type="NCBI Taxonomy" id="1798372"/>
    <lineage>
        <taxon>Bacteria</taxon>
        <taxon>Candidatus Gottesmaniibacteriota</taxon>
    </lineage>
</organism>
<evidence type="ECO:0000313" key="2">
    <source>
        <dbReference type="Proteomes" id="UP000177396"/>
    </source>
</evidence>
<gene>
    <name evidence="1" type="ORF">A2153_04850</name>
</gene>
<evidence type="ECO:0000313" key="1">
    <source>
        <dbReference type="EMBL" id="OGG00268.1"/>
    </source>
</evidence>
<protein>
    <submittedName>
        <fullName evidence="1">Uncharacterized protein</fullName>
    </submittedName>
</protein>
<dbReference type="Proteomes" id="UP000177396">
    <property type="component" value="Unassembled WGS sequence"/>
</dbReference>
<name>A0A1F5YJ88_9BACT</name>
<comment type="caution">
    <text evidence="1">The sequence shown here is derived from an EMBL/GenBank/DDBJ whole genome shotgun (WGS) entry which is preliminary data.</text>
</comment>
<sequence length="64" mass="7460">MNKALTKFSHDLKNSLMVIRGNLFFVKKNKGDKSSFTNKIEDRIDKISADLEHYKKEITKDKNS</sequence>
<reference evidence="1 2" key="1">
    <citation type="journal article" date="2016" name="Nat. Commun.">
        <title>Thousands of microbial genomes shed light on interconnected biogeochemical processes in an aquifer system.</title>
        <authorList>
            <person name="Anantharaman K."/>
            <person name="Brown C.T."/>
            <person name="Hug L.A."/>
            <person name="Sharon I."/>
            <person name="Castelle C.J."/>
            <person name="Probst A.J."/>
            <person name="Thomas B.C."/>
            <person name="Singh A."/>
            <person name="Wilkins M.J."/>
            <person name="Karaoz U."/>
            <person name="Brodie E.L."/>
            <person name="Williams K.H."/>
            <person name="Hubbard S.S."/>
            <person name="Banfield J.F."/>
        </authorList>
    </citation>
    <scope>NUCLEOTIDE SEQUENCE [LARGE SCALE GENOMIC DNA]</scope>
</reference>
<accession>A0A1F5YJ88</accession>
<proteinExistence type="predicted"/>
<dbReference type="AlphaFoldDB" id="A0A1F5YJ88"/>
<dbReference type="EMBL" id="MFJB01000027">
    <property type="protein sequence ID" value="OGG00268.1"/>
    <property type="molecule type" value="Genomic_DNA"/>
</dbReference>